<reference evidence="3 4" key="1">
    <citation type="submission" date="2023-03" db="EMBL/GenBank/DDBJ databases">
        <title>Fodinicurvata sp. CAU 1616 isolated from sea sendiment.</title>
        <authorList>
            <person name="Kim W."/>
        </authorList>
    </citation>
    <scope>NUCLEOTIDE SEQUENCE [LARGE SCALE GENOMIC DNA]</scope>
    <source>
        <strain evidence="3 4">CAU 1616</strain>
    </source>
</reference>
<gene>
    <name evidence="3" type="ORF">P2G67_10685</name>
</gene>
<organism evidence="3 4">
    <name type="scientific">Aquibaculum arenosum</name>
    <dbReference type="NCBI Taxonomy" id="3032591"/>
    <lineage>
        <taxon>Bacteria</taxon>
        <taxon>Pseudomonadati</taxon>
        <taxon>Pseudomonadota</taxon>
        <taxon>Alphaproteobacteria</taxon>
        <taxon>Rhodospirillales</taxon>
        <taxon>Rhodovibrionaceae</taxon>
        <taxon>Aquibaculum</taxon>
    </lineage>
</organism>
<feature type="domain" description="PBP" evidence="1">
    <location>
        <begin position="84"/>
        <end position="269"/>
    </location>
</feature>
<comment type="caution">
    <text evidence="3">The sequence shown here is derived from an EMBL/GenBank/DDBJ whole genome shotgun (WGS) entry which is preliminary data.</text>
</comment>
<dbReference type="RefSeq" id="WP_275822880.1">
    <property type="nucleotide sequence ID" value="NZ_JARHUD010000006.1"/>
</dbReference>
<evidence type="ECO:0000313" key="4">
    <source>
        <dbReference type="Proteomes" id="UP001215503"/>
    </source>
</evidence>
<dbReference type="InterPro" id="IPR041657">
    <property type="entry name" value="HTH_17"/>
</dbReference>
<evidence type="ECO:0000259" key="1">
    <source>
        <dbReference type="Pfam" id="PF12727"/>
    </source>
</evidence>
<dbReference type="InterPro" id="IPR024370">
    <property type="entry name" value="PBP_domain"/>
</dbReference>
<keyword evidence="4" id="KW-1185">Reference proteome</keyword>
<evidence type="ECO:0000313" key="3">
    <source>
        <dbReference type="EMBL" id="MDF2096442.1"/>
    </source>
</evidence>
<feature type="domain" description="Helix-turn-helix" evidence="2">
    <location>
        <begin position="7"/>
        <end position="55"/>
    </location>
</feature>
<dbReference type="EMBL" id="JARHUD010000006">
    <property type="protein sequence ID" value="MDF2096442.1"/>
    <property type="molecule type" value="Genomic_DNA"/>
</dbReference>
<accession>A0ABT5YNI3</accession>
<dbReference type="Gene3D" id="3.40.190.10">
    <property type="entry name" value="Periplasmic binding protein-like II"/>
    <property type="match status" value="2"/>
</dbReference>
<dbReference type="Pfam" id="PF12727">
    <property type="entry name" value="PBP_like"/>
    <property type="match status" value="1"/>
</dbReference>
<dbReference type="InterPro" id="IPR010093">
    <property type="entry name" value="SinI_DNA-bd"/>
</dbReference>
<evidence type="ECO:0000259" key="2">
    <source>
        <dbReference type="Pfam" id="PF12728"/>
    </source>
</evidence>
<sequence>MQKAPELMTTAEVAEYLRLGERTVYDLVRRKSIPCSRVSGKLLFPRRLIDMWIEREVAMEGPDLSEPPPIVAGSSDPLLEWALRESGSGLAILSEGSGEGLSRLARGEAMAAAMHLRDSDSGEYNLPALREAGGLYDAVLLHWAWRQQGLLVAPGNPLNIRSLSDLAKSKGRLVLRQSGAGAQQLLLHLLSESGLTLGSLHTLERPALTESDVASFIADGEADCGLAIASVAAHYRLDFVPLVQERFDIAVRRRAYFQQPLQALFAFIRTPSFAAKAKALGGYDISESGKVLDAG</sequence>
<name>A0ABT5YNI3_9PROT</name>
<proteinExistence type="predicted"/>
<protein>
    <submittedName>
        <fullName evidence="3">Helix-turn-helix transcriptional regulator</fullName>
    </submittedName>
</protein>
<dbReference type="Pfam" id="PF12728">
    <property type="entry name" value="HTH_17"/>
    <property type="match status" value="1"/>
</dbReference>
<dbReference type="NCBIfam" id="TIGR01764">
    <property type="entry name" value="excise"/>
    <property type="match status" value="1"/>
</dbReference>
<dbReference type="Proteomes" id="UP001215503">
    <property type="component" value="Unassembled WGS sequence"/>
</dbReference>
<dbReference type="PANTHER" id="PTHR38431:SF1">
    <property type="entry name" value="BLL2305 PROTEIN"/>
    <property type="match status" value="1"/>
</dbReference>
<dbReference type="SUPFAM" id="SSF53850">
    <property type="entry name" value="Periplasmic binding protein-like II"/>
    <property type="match status" value="1"/>
</dbReference>
<dbReference type="PANTHER" id="PTHR38431">
    <property type="entry name" value="BLL2305 PROTEIN"/>
    <property type="match status" value="1"/>
</dbReference>